<protein>
    <recommendedName>
        <fullName evidence="3">Prenyltransferase/squalene oxidase-like repeat protein</fullName>
    </recommendedName>
</protein>
<gene>
    <name evidence="1" type="ORF">CLV37_102381</name>
</gene>
<evidence type="ECO:0008006" key="3">
    <source>
        <dbReference type="Google" id="ProtNLM"/>
    </source>
</evidence>
<sequence length="266" mass="28434">MNDPPPSVVRWADGRTAQDANGFVTGLLVRELRLAGHRAPAGWLDALGRCARPDGSFGFWPEGGRPAWAPELPPDSDDTAVLLTELHLAGRLDRTRTRRVACRTLGNRRLRRVLDPGPPWIRVGTFTTWHRGRDAGVVDLTAVANVLALLRVTGLQAVPGFEESRASVLAGARWAGSSRARWESLSPFYPEPDELRRALVNAARCGVEGLAGAVAAVARACPRRDPDVVCSRAYGPPTWHSPALAALRRDGPVAGAATGRGTTAGP</sequence>
<dbReference type="Proteomes" id="UP000238083">
    <property type="component" value="Unassembled WGS sequence"/>
</dbReference>
<comment type="caution">
    <text evidence="1">The sequence shown here is derived from an EMBL/GenBank/DDBJ whole genome shotgun (WGS) entry which is preliminary data.</text>
</comment>
<dbReference type="AlphaFoldDB" id="A0A2T0R8C5"/>
<evidence type="ECO:0000313" key="2">
    <source>
        <dbReference type="Proteomes" id="UP000238083"/>
    </source>
</evidence>
<reference evidence="1 2" key="1">
    <citation type="submission" date="2018-03" db="EMBL/GenBank/DDBJ databases">
        <title>Genomic Encyclopedia of Archaeal and Bacterial Type Strains, Phase II (KMG-II): from individual species to whole genera.</title>
        <authorList>
            <person name="Goeker M."/>
        </authorList>
    </citation>
    <scope>NUCLEOTIDE SEQUENCE [LARGE SCALE GENOMIC DNA]</scope>
    <source>
        <strain evidence="1 2">DSM 19711</strain>
    </source>
</reference>
<accession>A0A2T0R8C5</accession>
<evidence type="ECO:0000313" key="1">
    <source>
        <dbReference type="EMBL" id="PRY17418.1"/>
    </source>
</evidence>
<dbReference type="OrthoDB" id="5184515at2"/>
<dbReference type="InterPro" id="IPR008930">
    <property type="entry name" value="Terpenoid_cyclase/PrenylTrfase"/>
</dbReference>
<organism evidence="1 2">
    <name type="scientific">Kineococcus rhizosphaerae</name>
    <dbReference type="NCBI Taxonomy" id="559628"/>
    <lineage>
        <taxon>Bacteria</taxon>
        <taxon>Bacillati</taxon>
        <taxon>Actinomycetota</taxon>
        <taxon>Actinomycetes</taxon>
        <taxon>Kineosporiales</taxon>
        <taxon>Kineosporiaceae</taxon>
        <taxon>Kineococcus</taxon>
    </lineage>
</organism>
<dbReference type="SUPFAM" id="SSF48239">
    <property type="entry name" value="Terpenoid cyclases/Protein prenyltransferases"/>
    <property type="match status" value="1"/>
</dbReference>
<name>A0A2T0R8C5_9ACTN</name>
<proteinExistence type="predicted"/>
<keyword evidence="2" id="KW-1185">Reference proteome</keyword>
<dbReference type="EMBL" id="PVZF01000002">
    <property type="protein sequence ID" value="PRY17418.1"/>
    <property type="molecule type" value="Genomic_DNA"/>
</dbReference>
<dbReference type="RefSeq" id="WP_106208171.1">
    <property type="nucleotide sequence ID" value="NZ_PVZF01000002.1"/>
</dbReference>